<evidence type="ECO:0000313" key="1">
    <source>
        <dbReference type="EMBL" id="QPQ55562.1"/>
    </source>
</evidence>
<name>A0A7T2GKP5_9SPHN</name>
<dbReference type="Proteomes" id="UP000594873">
    <property type="component" value="Chromosome"/>
</dbReference>
<dbReference type="KEGG" id="sflv:IC614_02875"/>
<proteinExistence type="predicted"/>
<protein>
    <submittedName>
        <fullName evidence="1">Uncharacterized protein</fullName>
    </submittedName>
</protein>
<evidence type="ECO:0000313" key="2">
    <source>
        <dbReference type="Proteomes" id="UP000594873"/>
    </source>
</evidence>
<gene>
    <name evidence="1" type="ORF">IC614_02875</name>
</gene>
<dbReference type="AlphaFoldDB" id="A0A7T2GKP5"/>
<dbReference type="EMBL" id="CP065592">
    <property type="protein sequence ID" value="QPQ55562.1"/>
    <property type="molecule type" value="Genomic_DNA"/>
</dbReference>
<accession>A0A7T2GKP5</accession>
<reference evidence="1 2" key="1">
    <citation type="submission" date="2020-11" db="EMBL/GenBank/DDBJ databases">
        <title>Genome seq and assembly of Sphingosinicella sp.</title>
        <authorList>
            <person name="Chhetri G."/>
        </authorList>
    </citation>
    <scope>NUCLEOTIDE SEQUENCE [LARGE SCALE GENOMIC DNA]</scope>
    <source>
        <strain evidence="1 2">UDD2</strain>
    </source>
</reference>
<sequence length="54" mass="6093">MTPTLSYTASNPEEVRFEVWLALNAPHDPEEDGTEPLPCFSDVIERPQFKGAMQ</sequence>
<dbReference type="RefSeq" id="WP_200972234.1">
    <property type="nucleotide sequence ID" value="NZ_CP065592.1"/>
</dbReference>
<keyword evidence="2" id="KW-1185">Reference proteome</keyword>
<organism evidence="1 2">
    <name type="scientific">Allosphingosinicella flava</name>
    <dbReference type="NCBI Taxonomy" id="2771430"/>
    <lineage>
        <taxon>Bacteria</taxon>
        <taxon>Pseudomonadati</taxon>
        <taxon>Pseudomonadota</taxon>
        <taxon>Alphaproteobacteria</taxon>
        <taxon>Sphingomonadales</taxon>
        <taxon>Sphingomonadaceae</taxon>
        <taxon>Allosphingosinicella</taxon>
    </lineage>
</organism>